<comment type="caution">
    <text evidence="1">The sequence shown here is derived from an EMBL/GenBank/DDBJ whole genome shotgun (WGS) entry which is preliminary data.</text>
</comment>
<dbReference type="AlphaFoldDB" id="A0A932YXV2"/>
<accession>A0A932YXV2</accession>
<gene>
    <name evidence="1" type="ORF">HY474_01155</name>
</gene>
<name>A0A932YXV2_9BACT</name>
<evidence type="ECO:0000313" key="1">
    <source>
        <dbReference type="EMBL" id="MBI4132218.1"/>
    </source>
</evidence>
<organism evidence="1 2">
    <name type="scientific">Candidatus Sungiibacteriota bacterium</name>
    <dbReference type="NCBI Taxonomy" id="2750080"/>
    <lineage>
        <taxon>Bacteria</taxon>
        <taxon>Candidatus Sungiibacteriota</taxon>
    </lineage>
</organism>
<dbReference type="Proteomes" id="UP000704960">
    <property type="component" value="Unassembled WGS sequence"/>
</dbReference>
<evidence type="ECO:0000313" key="2">
    <source>
        <dbReference type="Proteomes" id="UP000704960"/>
    </source>
</evidence>
<protein>
    <submittedName>
        <fullName evidence="1">Uncharacterized protein</fullName>
    </submittedName>
</protein>
<proteinExistence type="predicted"/>
<sequence length="130" mass="14362">MGEKGFGLPPDTLRLVQDRIEGLEGRMLREVNALYQCKHGLLADRCGDCRGMTALGVHADVLTEMLKRRGHLLIELDAEIRGARSMVRHQRPLKTAIGVGIGVSFFLAFAGWKSGKLLLRLINRAAPQES</sequence>
<dbReference type="EMBL" id="JACQMJ010000005">
    <property type="protein sequence ID" value="MBI4132218.1"/>
    <property type="molecule type" value="Genomic_DNA"/>
</dbReference>
<reference evidence="1" key="1">
    <citation type="submission" date="2020-07" db="EMBL/GenBank/DDBJ databases">
        <title>Huge and variable diversity of episymbiotic CPR bacteria and DPANN archaea in groundwater ecosystems.</title>
        <authorList>
            <person name="He C.Y."/>
            <person name="Keren R."/>
            <person name="Whittaker M."/>
            <person name="Farag I.F."/>
            <person name="Doudna J."/>
            <person name="Cate J.H.D."/>
            <person name="Banfield J.F."/>
        </authorList>
    </citation>
    <scope>NUCLEOTIDE SEQUENCE</scope>
    <source>
        <strain evidence="1">NC_groundwater_1226_Ag_S-0.1um_59_124</strain>
    </source>
</reference>